<accession>A0AAE0LQX5</accession>
<sequence length="192" mass="21208">MAASNNPNPVEEFHQLHQSSAFVFLVYYRGHWCPFCIAYLKELVAISDEVKAAGGVIAAATAEAPKHLDKVRSSAGFSDKVIVDPENSLAKHLKNKELLDVVISDSQLYRLRGYKHGMAQPALLVLKNDGTVLQRWAIVPSLMNIGGATDRPVVAEVWKNVEKQLQGEDVVTKQEYTTTGVLHPFRRKASGK</sequence>
<reference evidence="2" key="1">
    <citation type="journal article" date="2023" name="Mol. Phylogenet. Evol.">
        <title>Genome-scale phylogeny and comparative genomics of the fungal order Sordariales.</title>
        <authorList>
            <person name="Hensen N."/>
            <person name="Bonometti L."/>
            <person name="Westerberg I."/>
            <person name="Brannstrom I.O."/>
            <person name="Guillou S."/>
            <person name="Cros-Aarteil S."/>
            <person name="Calhoun S."/>
            <person name="Haridas S."/>
            <person name="Kuo A."/>
            <person name="Mondo S."/>
            <person name="Pangilinan J."/>
            <person name="Riley R."/>
            <person name="LaButti K."/>
            <person name="Andreopoulos B."/>
            <person name="Lipzen A."/>
            <person name="Chen C."/>
            <person name="Yan M."/>
            <person name="Daum C."/>
            <person name="Ng V."/>
            <person name="Clum A."/>
            <person name="Steindorff A."/>
            <person name="Ohm R.A."/>
            <person name="Martin F."/>
            <person name="Silar P."/>
            <person name="Natvig D.O."/>
            <person name="Lalanne C."/>
            <person name="Gautier V."/>
            <person name="Ament-Velasquez S.L."/>
            <person name="Kruys A."/>
            <person name="Hutchinson M.I."/>
            <person name="Powell A.J."/>
            <person name="Barry K."/>
            <person name="Miller A.N."/>
            <person name="Grigoriev I.V."/>
            <person name="Debuchy R."/>
            <person name="Gladieux P."/>
            <person name="Hiltunen Thoren M."/>
            <person name="Johannesson H."/>
        </authorList>
    </citation>
    <scope>NUCLEOTIDE SEQUENCE</scope>
    <source>
        <strain evidence="2">CBS 168.71</strain>
    </source>
</reference>
<protein>
    <recommendedName>
        <fullName evidence="1">Alkyl hydroperoxide reductase subunit C/ Thiol specific antioxidant domain-containing protein</fullName>
    </recommendedName>
</protein>
<dbReference type="SUPFAM" id="SSF52833">
    <property type="entry name" value="Thioredoxin-like"/>
    <property type="match status" value="1"/>
</dbReference>
<keyword evidence="3" id="KW-1185">Reference proteome</keyword>
<dbReference type="InterPro" id="IPR000866">
    <property type="entry name" value="AhpC/TSA"/>
</dbReference>
<organism evidence="2 3">
    <name type="scientific">Chaetomium fimeti</name>
    <dbReference type="NCBI Taxonomy" id="1854472"/>
    <lineage>
        <taxon>Eukaryota</taxon>
        <taxon>Fungi</taxon>
        <taxon>Dikarya</taxon>
        <taxon>Ascomycota</taxon>
        <taxon>Pezizomycotina</taxon>
        <taxon>Sordariomycetes</taxon>
        <taxon>Sordariomycetidae</taxon>
        <taxon>Sordariales</taxon>
        <taxon>Chaetomiaceae</taxon>
        <taxon>Chaetomium</taxon>
    </lineage>
</organism>
<gene>
    <name evidence="2" type="ORF">B0H64DRAFT_181107</name>
</gene>
<dbReference type="Pfam" id="PF00578">
    <property type="entry name" value="AhpC-TSA"/>
    <property type="match status" value="1"/>
</dbReference>
<evidence type="ECO:0000259" key="1">
    <source>
        <dbReference type="Pfam" id="PF00578"/>
    </source>
</evidence>
<dbReference type="GeneID" id="87835868"/>
<proteinExistence type="predicted"/>
<dbReference type="InterPro" id="IPR036249">
    <property type="entry name" value="Thioredoxin-like_sf"/>
</dbReference>
<evidence type="ECO:0000313" key="2">
    <source>
        <dbReference type="EMBL" id="KAK3294167.1"/>
    </source>
</evidence>
<dbReference type="Gene3D" id="3.40.30.10">
    <property type="entry name" value="Glutaredoxin"/>
    <property type="match status" value="1"/>
</dbReference>
<dbReference type="RefSeq" id="XP_062657681.1">
    <property type="nucleotide sequence ID" value="XM_062798920.1"/>
</dbReference>
<dbReference type="GO" id="GO:0016491">
    <property type="term" value="F:oxidoreductase activity"/>
    <property type="evidence" value="ECO:0007669"/>
    <property type="project" value="InterPro"/>
</dbReference>
<feature type="domain" description="Alkyl hydroperoxide reductase subunit C/ Thiol specific antioxidant" evidence="1">
    <location>
        <begin position="21"/>
        <end position="133"/>
    </location>
</feature>
<dbReference type="GO" id="GO:0016209">
    <property type="term" value="F:antioxidant activity"/>
    <property type="evidence" value="ECO:0007669"/>
    <property type="project" value="InterPro"/>
</dbReference>
<evidence type="ECO:0000313" key="3">
    <source>
        <dbReference type="Proteomes" id="UP001278766"/>
    </source>
</evidence>
<dbReference type="AlphaFoldDB" id="A0AAE0LQX5"/>
<comment type="caution">
    <text evidence="2">The sequence shown here is derived from an EMBL/GenBank/DDBJ whole genome shotgun (WGS) entry which is preliminary data.</text>
</comment>
<reference evidence="2" key="2">
    <citation type="submission" date="2023-06" db="EMBL/GenBank/DDBJ databases">
        <authorList>
            <consortium name="Lawrence Berkeley National Laboratory"/>
            <person name="Haridas S."/>
            <person name="Hensen N."/>
            <person name="Bonometti L."/>
            <person name="Westerberg I."/>
            <person name="Brannstrom I.O."/>
            <person name="Guillou S."/>
            <person name="Cros-Aarteil S."/>
            <person name="Calhoun S."/>
            <person name="Kuo A."/>
            <person name="Mondo S."/>
            <person name="Pangilinan J."/>
            <person name="Riley R."/>
            <person name="Labutti K."/>
            <person name="Andreopoulos B."/>
            <person name="Lipzen A."/>
            <person name="Chen C."/>
            <person name="Yanf M."/>
            <person name="Daum C."/>
            <person name="Ng V."/>
            <person name="Clum A."/>
            <person name="Steindorff A."/>
            <person name="Ohm R."/>
            <person name="Martin F."/>
            <person name="Silar P."/>
            <person name="Natvig D."/>
            <person name="Lalanne C."/>
            <person name="Gautier V."/>
            <person name="Ament-Velasquez S.L."/>
            <person name="Kruys A."/>
            <person name="Hutchinson M.I."/>
            <person name="Powell A.J."/>
            <person name="Barry K."/>
            <person name="Miller A.N."/>
            <person name="Grigoriev I.V."/>
            <person name="Debuchy R."/>
            <person name="Gladieux P."/>
            <person name="Thoren M.H."/>
            <person name="Johannesson H."/>
        </authorList>
    </citation>
    <scope>NUCLEOTIDE SEQUENCE</scope>
    <source>
        <strain evidence="2">CBS 168.71</strain>
    </source>
</reference>
<dbReference type="Proteomes" id="UP001278766">
    <property type="component" value="Unassembled WGS sequence"/>
</dbReference>
<name>A0AAE0LQX5_9PEZI</name>
<dbReference type="EMBL" id="JAUEPN010000005">
    <property type="protein sequence ID" value="KAK3294167.1"/>
    <property type="molecule type" value="Genomic_DNA"/>
</dbReference>